<sequence length="181" mass="20221">MTHSRPNKSAPAPPPLSPLTNVFCRSCARVITPRSKSQSSTDTPQKYCSARCRSNKPTKPIDRTIHQAWLTHLDRSATPISTELIESEVFDPIRQISSPSKSDVSEGDAQKAGEERARQREMVRQAGRRLVVFGSDAGVEGTNTQKSEFDPNTFEIVQGPPWRPVEGSFAKNEFWVRRTVL</sequence>
<dbReference type="EMBL" id="LN483124">
    <property type="protein sequence ID" value="CED82055.1"/>
    <property type="molecule type" value="Genomic_DNA"/>
</dbReference>
<accession>A0A0F7SN80</accession>
<feature type="region of interest" description="Disordered" evidence="1">
    <location>
        <begin position="91"/>
        <end position="122"/>
    </location>
</feature>
<feature type="region of interest" description="Disordered" evidence="1">
    <location>
        <begin position="32"/>
        <end position="59"/>
    </location>
</feature>
<evidence type="ECO:0000313" key="2">
    <source>
        <dbReference type="EMBL" id="CED82055.1"/>
    </source>
</evidence>
<feature type="compositionally biased region" description="Polar residues" evidence="1">
    <location>
        <begin position="34"/>
        <end position="46"/>
    </location>
</feature>
<protein>
    <submittedName>
        <fullName evidence="2">Uncharacterized protein</fullName>
    </submittedName>
</protein>
<dbReference type="AlphaFoldDB" id="A0A0F7SN80"/>
<reference evidence="2" key="1">
    <citation type="submission" date="2014-08" db="EMBL/GenBank/DDBJ databases">
        <authorList>
            <person name="Sharma Rahul"/>
            <person name="Thines Marco"/>
        </authorList>
    </citation>
    <scope>NUCLEOTIDE SEQUENCE</scope>
</reference>
<feature type="compositionally biased region" description="Basic and acidic residues" evidence="1">
    <location>
        <begin position="108"/>
        <end position="122"/>
    </location>
</feature>
<proteinExistence type="predicted"/>
<name>A0A0F7SN80_PHARH</name>
<evidence type="ECO:0000256" key="1">
    <source>
        <dbReference type="SAM" id="MobiDB-lite"/>
    </source>
</evidence>
<organism evidence="2">
    <name type="scientific">Phaffia rhodozyma</name>
    <name type="common">Yeast</name>
    <name type="synonym">Xanthophyllomyces dendrorhous</name>
    <dbReference type="NCBI Taxonomy" id="264483"/>
    <lineage>
        <taxon>Eukaryota</taxon>
        <taxon>Fungi</taxon>
        <taxon>Dikarya</taxon>
        <taxon>Basidiomycota</taxon>
        <taxon>Agaricomycotina</taxon>
        <taxon>Tremellomycetes</taxon>
        <taxon>Cystofilobasidiales</taxon>
        <taxon>Mrakiaceae</taxon>
        <taxon>Phaffia</taxon>
    </lineage>
</organism>